<protein>
    <recommendedName>
        <fullName evidence="12 13">Mitochondrial import inner membrane translocase subunit TIM44</fullName>
    </recommendedName>
</protein>
<dbReference type="FunFam" id="3.10.450.240:FF:000002">
    <property type="entry name" value="Mitochondrial import inner membrane translocase subunit TIM44"/>
    <property type="match status" value="1"/>
</dbReference>
<sequence>MLPRNLQSLVARSVIRQRALLARQNTQSPSTRILVGYTHGFHSSSRRQNELPKSPFQTFVDVLKDELRKNRELQENVKQLQGDVDKLQDSEALKRARAAYERARLTSSIKENPRLRAAAEELKKTGVKVGDAVSEALKSMEESELMRAISRASSAVSSVVEKSTEPLRKTEAYKTLADTLVDALDDSGSAKHAGFEEKEARRLRRKRRLEKAGRTAGLGPSRIVANPEAGEALVLHKDSPSQERWNKLKETNPILRSIVQLRQAYDESENPVISSMRTVTDTIGSWFEENETAQVMRLMKSMDPTFNRETFERELREYIVPEVVDAYLSADQESLKQWCSEATYNVLWATMEHFLRQGLISDSKVLDIRQVDVADAKILENDVPIFLISFATQEMMLFRNALTREIVVGAENKVEQCTYVAAITRVPEELDNELTGGWKMARRSARAYL</sequence>
<dbReference type="InterPro" id="IPR007379">
    <property type="entry name" value="Tim44-like_dom"/>
</dbReference>
<proteinExistence type="inferred from homology"/>
<dbReference type="EMBL" id="NHYE01005351">
    <property type="protein sequence ID" value="PPQ74290.1"/>
    <property type="molecule type" value="Genomic_DNA"/>
</dbReference>
<keyword evidence="14" id="KW-0175">Coiled coil</keyword>
<keyword evidence="3 13" id="KW-0813">Transport</keyword>
<evidence type="ECO:0000259" key="15">
    <source>
        <dbReference type="SMART" id="SM00978"/>
    </source>
</evidence>
<feature type="coiled-coil region" evidence="14">
    <location>
        <begin position="63"/>
        <end position="90"/>
    </location>
</feature>
<gene>
    <name evidence="16" type="ORF">CVT26_003888</name>
</gene>
<keyword evidence="6" id="KW-0067">ATP-binding</keyword>
<evidence type="ECO:0000313" key="17">
    <source>
        <dbReference type="Proteomes" id="UP000284706"/>
    </source>
</evidence>
<keyword evidence="4" id="KW-0547">Nucleotide-binding</keyword>
<dbReference type="Proteomes" id="UP000284706">
    <property type="component" value="Unassembled WGS sequence"/>
</dbReference>
<dbReference type="PANTHER" id="PTHR10721">
    <property type="entry name" value="MITOCHONDRIAL IMPORT INNER MEMBRANE TRANSLOCASE SUBUNIT TIM44"/>
    <property type="match status" value="1"/>
</dbReference>
<evidence type="ECO:0000256" key="12">
    <source>
        <dbReference type="ARBA" id="ARBA00074309"/>
    </source>
</evidence>
<evidence type="ECO:0000256" key="13">
    <source>
        <dbReference type="PIRNR" id="PIRNR037871"/>
    </source>
</evidence>
<evidence type="ECO:0000256" key="9">
    <source>
        <dbReference type="ARBA" id="ARBA00023010"/>
    </source>
</evidence>
<comment type="similarity">
    <text evidence="2 13">Belongs to the Tim44 family.</text>
</comment>
<evidence type="ECO:0000256" key="11">
    <source>
        <dbReference type="ARBA" id="ARBA00023136"/>
    </source>
</evidence>
<dbReference type="STRING" id="231916.A0A409W6Y0"/>
<evidence type="ECO:0000256" key="4">
    <source>
        <dbReference type="ARBA" id="ARBA00022741"/>
    </source>
</evidence>
<evidence type="ECO:0000256" key="1">
    <source>
        <dbReference type="ARBA" id="ARBA00004637"/>
    </source>
</evidence>
<evidence type="ECO:0000256" key="3">
    <source>
        <dbReference type="ARBA" id="ARBA00022448"/>
    </source>
</evidence>
<dbReference type="Gene3D" id="3.10.450.240">
    <property type="match status" value="1"/>
</dbReference>
<dbReference type="GO" id="GO:0051087">
    <property type="term" value="F:protein-folding chaperone binding"/>
    <property type="evidence" value="ECO:0007669"/>
    <property type="project" value="InterPro"/>
</dbReference>
<dbReference type="AlphaFoldDB" id="A0A409W6Y0"/>
<keyword evidence="10 13" id="KW-0496">Mitochondrion</keyword>
<dbReference type="InterPro" id="IPR032710">
    <property type="entry name" value="NTF2-like_dom_sf"/>
</dbReference>
<evidence type="ECO:0000256" key="10">
    <source>
        <dbReference type="ARBA" id="ARBA00023128"/>
    </source>
</evidence>
<dbReference type="PANTHER" id="PTHR10721:SF1">
    <property type="entry name" value="MITOCHONDRIAL IMPORT INNER MEMBRANE TRANSLOCASE SUBUNIT TIM44"/>
    <property type="match status" value="1"/>
</dbReference>
<comment type="function">
    <text evidence="13">Essential component of the PAM complex, a complex required for the translocation of transit peptide-containing proteins from the inner membrane into the mitochondrial matrix in an ATP-dependent manner.</text>
</comment>
<comment type="subcellular location">
    <subcellularLocation>
        <location evidence="1">Mitochondrion inner membrane</location>
        <topology evidence="1">Peripheral membrane protein</topology>
    </subcellularLocation>
</comment>
<keyword evidence="17" id="KW-1185">Reference proteome</keyword>
<comment type="caution">
    <text evidence="16">The sequence shown here is derived from an EMBL/GenBank/DDBJ whole genome shotgun (WGS) entry which is preliminary data.</text>
</comment>
<dbReference type="GO" id="GO:0005743">
    <property type="term" value="C:mitochondrial inner membrane"/>
    <property type="evidence" value="ECO:0007669"/>
    <property type="project" value="UniProtKB-SubCell"/>
</dbReference>
<name>A0A409W6Y0_9AGAR</name>
<evidence type="ECO:0000256" key="2">
    <source>
        <dbReference type="ARBA" id="ARBA00009597"/>
    </source>
</evidence>
<reference evidence="16 17" key="1">
    <citation type="journal article" date="2018" name="Evol. Lett.">
        <title>Horizontal gene cluster transfer increased hallucinogenic mushroom diversity.</title>
        <authorList>
            <person name="Reynolds H.T."/>
            <person name="Vijayakumar V."/>
            <person name="Gluck-Thaler E."/>
            <person name="Korotkin H.B."/>
            <person name="Matheny P.B."/>
            <person name="Slot J.C."/>
        </authorList>
    </citation>
    <scope>NUCLEOTIDE SEQUENCE [LARGE SCALE GENOMIC DNA]</scope>
    <source>
        <strain evidence="16 17">SRW20</strain>
    </source>
</reference>
<evidence type="ECO:0000256" key="7">
    <source>
        <dbReference type="ARBA" id="ARBA00022927"/>
    </source>
</evidence>
<keyword evidence="8" id="KW-0809">Transit peptide</keyword>
<dbReference type="InterPro" id="IPR017303">
    <property type="entry name" value="Tim44"/>
</dbReference>
<dbReference type="InterPro" id="IPR039544">
    <property type="entry name" value="Tim44-like"/>
</dbReference>
<dbReference type="OrthoDB" id="10265990at2759"/>
<evidence type="ECO:0000256" key="5">
    <source>
        <dbReference type="ARBA" id="ARBA00022792"/>
    </source>
</evidence>
<accession>A0A409W6Y0</accession>
<keyword evidence="5 13" id="KW-0999">Mitochondrion inner membrane</keyword>
<dbReference type="SUPFAM" id="SSF54427">
    <property type="entry name" value="NTF2-like"/>
    <property type="match status" value="1"/>
</dbReference>
<feature type="domain" description="Tim44-like" evidence="15">
    <location>
        <begin position="292"/>
        <end position="445"/>
    </location>
</feature>
<evidence type="ECO:0000313" key="16">
    <source>
        <dbReference type="EMBL" id="PPQ74290.1"/>
    </source>
</evidence>
<dbReference type="FunCoup" id="A0A409W6Y0">
    <property type="interactions" value="311"/>
</dbReference>
<keyword evidence="11 13" id="KW-0472">Membrane</keyword>
<dbReference type="Pfam" id="PF04280">
    <property type="entry name" value="Tim44"/>
    <property type="match status" value="1"/>
</dbReference>
<dbReference type="GO" id="GO:0030150">
    <property type="term" value="P:protein import into mitochondrial matrix"/>
    <property type="evidence" value="ECO:0007669"/>
    <property type="project" value="InterPro"/>
</dbReference>
<keyword evidence="9 13" id="KW-0811">Translocation</keyword>
<evidence type="ECO:0000256" key="8">
    <source>
        <dbReference type="ARBA" id="ARBA00022946"/>
    </source>
</evidence>
<keyword evidence="7 13" id="KW-0653">Protein transport</keyword>
<dbReference type="InParanoid" id="A0A409W6Y0"/>
<evidence type="ECO:0000256" key="6">
    <source>
        <dbReference type="ARBA" id="ARBA00022840"/>
    </source>
</evidence>
<evidence type="ECO:0000256" key="14">
    <source>
        <dbReference type="SAM" id="Coils"/>
    </source>
</evidence>
<organism evidence="16 17">
    <name type="scientific">Gymnopilus dilepis</name>
    <dbReference type="NCBI Taxonomy" id="231916"/>
    <lineage>
        <taxon>Eukaryota</taxon>
        <taxon>Fungi</taxon>
        <taxon>Dikarya</taxon>
        <taxon>Basidiomycota</taxon>
        <taxon>Agaricomycotina</taxon>
        <taxon>Agaricomycetes</taxon>
        <taxon>Agaricomycetidae</taxon>
        <taxon>Agaricales</taxon>
        <taxon>Agaricineae</taxon>
        <taxon>Hymenogastraceae</taxon>
        <taxon>Gymnopilus</taxon>
    </lineage>
</organism>
<dbReference type="GO" id="GO:0005524">
    <property type="term" value="F:ATP binding"/>
    <property type="evidence" value="ECO:0007669"/>
    <property type="project" value="UniProtKB-KW"/>
</dbReference>
<dbReference type="PIRSF" id="PIRSF037871">
    <property type="entry name" value="TIM44"/>
    <property type="match status" value="1"/>
</dbReference>
<dbReference type="SMART" id="SM00978">
    <property type="entry name" value="Tim44"/>
    <property type="match status" value="1"/>
</dbReference>